<evidence type="ECO:0000256" key="3">
    <source>
        <dbReference type="ARBA" id="ARBA00004947"/>
    </source>
</evidence>
<evidence type="ECO:0000256" key="10">
    <source>
        <dbReference type="RuleBase" id="RU366046"/>
    </source>
</evidence>
<comment type="similarity">
    <text evidence="4 10">Belongs to the NAD(P)-dependent epimerase/dehydratase family.</text>
</comment>
<dbReference type="InterPro" id="IPR036291">
    <property type="entry name" value="NAD(P)-bd_dom_sf"/>
</dbReference>
<name>A0ABP7IJ59_9PSEU</name>
<evidence type="ECO:0000256" key="7">
    <source>
        <dbReference type="ARBA" id="ARBA00023027"/>
    </source>
</evidence>
<evidence type="ECO:0000256" key="1">
    <source>
        <dbReference type="ARBA" id="ARBA00000083"/>
    </source>
</evidence>
<protein>
    <recommendedName>
        <fullName evidence="6 10">UDP-glucose 4-epimerase</fullName>
        <ecNumber evidence="5 10">5.1.3.2</ecNumber>
    </recommendedName>
</protein>
<dbReference type="CDD" id="cd05247">
    <property type="entry name" value="UDP_G4E_1_SDR_e"/>
    <property type="match status" value="1"/>
</dbReference>
<feature type="domain" description="NAD-dependent epimerase/dehydratase" evidence="11">
    <location>
        <begin position="50"/>
        <end position="292"/>
    </location>
</feature>
<dbReference type="PANTHER" id="PTHR43725">
    <property type="entry name" value="UDP-GLUCOSE 4-EPIMERASE"/>
    <property type="match status" value="1"/>
</dbReference>
<comment type="subunit">
    <text evidence="10">Homodimer.</text>
</comment>
<proteinExistence type="inferred from homology"/>
<reference evidence="13" key="1">
    <citation type="journal article" date="2019" name="Int. J. Syst. Evol. Microbiol.">
        <title>The Global Catalogue of Microorganisms (GCM) 10K type strain sequencing project: providing services to taxonomists for standard genome sequencing and annotation.</title>
        <authorList>
            <consortium name="The Broad Institute Genomics Platform"/>
            <consortium name="The Broad Institute Genome Sequencing Center for Infectious Disease"/>
            <person name="Wu L."/>
            <person name="Ma J."/>
        </authorList>
    </citation>
    <scope>NUCLEOTIDE SEQUENCE [LARGE SCALE GENOMIC DNA]</scope>
    <source>
        <strain evidence="13">JCM 17017</strain>
    </source>
</reference>
<accession>A0ABP7IJ59</accession>
<evidence type="ECO:0000256" key="5">
    <source>
        <dbReference type="ARBA" id="ARBA00013189"/>
    </source>
</evidence>
<keyword evidence="13" id="KW-1185">Reference proteome</keyword>
<sequence length="368" mass="39189">MRDATSCDSAGPDLCVAHRLLVHTGDTSFSFSRKASDETMASDSSRLKLIVTGGAGYVGSVCTARLLEAGHEVVVVDDLSTGHADAVPDGARFVEGDAADATASLLGEGFDGVLHFAAKSLVGESMQDPAKYWHGNVITSIRLLDAMRAHGTPRLVFSSTAATYGEPERSPIPETAPTMPTNTYGASKLAIDHAITSYARAHGLAAVSLRYFNVAGAYGRYGERHTTETHLIPLVLQVATGDRPHIGIFGEDYPTDDGTAVRDYIHVADLADAHLLALTHARAGEHRIYNLGNGTGFSVRQVIEACRAVTGHPIPAEVAPRRAGDPAILVAASDRAREELGWKPERADLEGIVRDAWRFTQERKALGG</sequence>
<dbReference type="Gene3D" id="3.90.25.10">
    <property type="entry name" value="UDP-galactose 4-epimerase, domain 1"/>
    <property type="match status" value="1"/>
</dbReference>
<dbReference type="NCBIfam" id="TIGR01179">
    <property type="entry name" value="galE"/>
    <property type="match status" value="1"/>
</dbReference>
<evidence type="ECO:0000256" key="9">
    <source>
        <dbReference type="ARBA" id="ARBA00023277"/>
    </source>
</evidence>
<keyword evidence="8 10" id="KW-0413">Isomerase</keyword>
<dbReference type="PANTHER" id="PTHR43725:SF53">
    <property type="entry name" value="UDP-ARABINOSE 4-EPIMERASE 1"/>
    <property type="match status" value="1"/>
</dbReference>
<keyword evidence="9 10" id="KW-0119">Carbohydrate metabolism</keyword>
<evidence type="ECO:0000259" key="11">
    <source>
        <dbReference type="Pfam" id="PF01370"/>
    </source>
</evidence>
<evidence type="ECO:0000256" key="2">
    <source>
        <dbReference type="ARBA" id="ARBA00001911"/>
    </source>
</evidence>
<gene>
    <name evidence="12" type="primary">galE</name>
    <name evidence="12" type="ORF">GCM10022380_42870</name>
</gene>
<comment type="cofactor">
    <cofactor evidence="2 10">
        <name>NAD(+)</name>
        <dbReference type="ChEBI" id="CHEBI:57540"/>
    </cofactor>
</comment>
<dbReference type="Proteomes" id="UP001501624">
    <property type="component" value="Unassembled WGS sequence"/>
</dbReference>
<evidence type="ECO:0000256" key="6">
    <source>
        <dbReference type="ARBA" id="ARBA00018569"/>
    </source>
</evidence>
<dbReference type="Pfam" id="PF01370">
    <property type="entry name" value="Epimerase"/>
    <property type="match status" value="1"/>
</dbReference>
<evidence type="ECO:0000256" key="4">
    <source>
        <dbReference type="ARBA" id="ARBA00007637"/>
    </source>
</evidence>
<dbReference type="EC" id="5.1.3.2" evidence="5 10"/>
<organism evidence="12 13">
    <name type="scientific">Amycolatopsis tucumanensis</name>
    <dbReference type="NCBI Taxonomy" id="401106"/>
    <lineage>
        <taxon>Bacteria</taxon>
        <taxon>Bacillati</taxon>
        <taxon>Actinomycetota</taxon>
        <taxon>Actinomycetes</taxon>
        <taxon>Pseudonocardiales</taxon>
        <taxon>Pseudonocardiaceae</taxon>
        <taxon>Amycolatopsis</taxon>
    </lineage>
</organism>
<dbReference type="InterPro" id="IPR005886">
    <property type="entry name" value="UDP_G4E"/>
</dbReference>
<dbReference type="EMBL" id="BAABCM010000005">
    <property type="protein sequence ID" value="GAA3819461.1"/>
    <property type="molecule type" value="Genomic_DNA"/>
</dbReference>
<dbReference type="SUPFAM" id="SSF51735">
    <property type="entry name" value="NAD(P)-binding Rossmann-fold domains"/>
    <property type="match status" value="1"/>
</dbReference>
<evidence type="ECO:0000313" key="12">
    <source>
        <dbReference type="EMBL" id="GAA3819461.1"/>
    </source>
</evidence>
<evidence type="ECO:0000256" key="8">
    <source>
        <dbReference type="ARBA" id="ARBA00023235"/>
    </source>
</evidence>
<keyword evidence="7 10" id="KW-0520">NAD</keyword>
<evidence type="ECO:0000313" key="13">
    <source>
        <dbReference type="Proteomes" id="UP001501624"/>
    </source>
</evidence>
<comment type="caution">
    <text evidence="12">The sequence shown here is derived from an EMBL/GenBank/DDBJ whole genome shotgun (WGS) entry which is preliminary data.</text>
</comment>
<comment type="catalytic activity">
    <reaction evidence="1 10">
        <text>UDP-alpha-D-glucose = UDP-alpha-D-galactose</text>
        <dbReference type="Rhea" id="RHEA:22168"/>
        <dbReference type="ChEBI" id="CHEBI:58885"/>
        <dbReference type="ChEBI" id="CHEBI:66914"/>
        <dbReference type="EC" id="5.1.3.2"/>
    </reaction>
</comment>
<dbReference type="Gene3D" id="3.40.50.720">
    <property type="entry name" value="NAD(P)-binding Rossmann-like Domain"/>
    <property type="match status" value="1"/>
</dbReference>
<dbReference type="InterPro" id="IPR001509">
    <property type="entry name" value="Epimerase_deHydtase"/>
</dbReference>
<comment type="pathway">
    <text evidence="3 10">Carbohydrate metabolism; galactose metabolism.</text>
</comment>